<sequence>MSDDVLDLAGDLRRLRLEGGALTYEAIARSAGLSRSIVAEAFGGTRLPSERTLYGVVTALGADPDPWLARRATLASGVPRAETRAVPESATGTAGDRAVVPADEEAEGRNEAVPTATPAPGPATTPATVAPPPPPPPASLPDPSAVPAPPRASRARRAASVLGLAGLVAVSAFGGALAGHALWPREPAPTVAVPPGATINAAGQVHLHGANQPVAHGANIWDTKCIDDAIDAATTERDFDVQLGIRVSFACETVWAVAYRNDGDTYGNDLRLRLYPKTEADPGEPQEILVEDGPYAVTTMIVQESLADDRFCAEGWVINDGVEVSLGDPICA</sequence>
<dbReference type="CDD" id="cd00093">
    <property type="entry name" value="HTH_XRE"/>
    <property type="match status" value="1"/>
</dbReference>
<feature type="transmembrane region" description="Helical" evidence="2">
    <location>
        <begin position="161"/>
        <end position="183"/>
    </location>
</feature>
<keyword evidence="2" id="KW-0472">Membrane</keyword>
<dbReference type="Proteomes" id="UP000245166">
    <property type="component" value="Unassembled WGS sequence"/>
</dbReference>
<dbReference type="OrthoDB" id="4988873at2"/>
<dbReference type="AlphaFoldDB" id="A0A2U1ZU26"/>
<dbReference type="InterPro" id="IPR001387">
    <property type="entry name" value="Cro/C1-type_HTH"/>
</dbReference>
<keyword evidence="2" id="KW-0812">Transmembrane</keyword>
<organism evidence="3 4">
    <name type="scientific">Serinibacter arcticus</name>
    <dbReference type="NCBI Taxonomy" id="1655435"/>
    <lineage>
        <taxon>Bacteria</taxon>
        <taxon>Bacillati</taxon>
        <taxon>Actinomycetota</taxon>
        <taxon>Actinomycetes</taxon>
        <taxon>Micrococcales</taxon>
        <taxon>Beutenbergiaceae</taxon>
        <taxon>Serinibacter</taxon>
    </lineage>
</organism>
<dbReference type="InterPro" id="IPR010982">
    <property type="entry name" value="Lambda_DNA-bd_dom_sf"/>
</dbReference>
<feature type="region of interest" description="Disordered" evidence="1">
    <location>
        <begin position="76"/>
        <end position="152"/>
    </location>
</feature>
<reference evidence="3 4" key="1">
    <citation type="submission" date="2018-03" db="EMBL/GenBank/DDBJ databases">
        <title>Genome assembly of novel Miniimonas species PCH200.</title>
        <authorList>
            <person name="Thakur V."/>
            <person name="Kumar V."/>
            <person name="Singh D."/>
        </authorList>
    </citation>
    <scope>NUCLEOTIDE SEQUENCE [LARGE SCALE GENOMIC DNA]</scope>
    <source>
        <strain evidence="3 4">PCH200</strain>
    </source>
</reference>
<dbReference type="EMBL" id="PYHR01000002">
    <property type="protein sequence ID" value="PWD50488.1"/>
    <property type="molecule type" value="Genomic_DNA"/>
</dbReference>
<evidence type="ECO:0008006" key="5">
    <source>
        <dbReference type="Google" id="ProtNLM"/>
    </source>
</evidence>
<keyword evidence="2" id="KW-1133">Transmembrane helix</keyword>
<keyword evidence="4" id="KW-1185">Reference proteome</keyword>
<dbReference type="Pfam" id="PF13560">
    <property type="entry name" value="HTH_31"/>
    <property type="match status" value="1"/>
</dbReference>
<dbReference type="GO" id="GO:0003677">
    <property type="term" value="F:DNA binding"/>
    <property type="evidence" value="ECO:0007669"/>
    <property type="project" value="InterPro"/>
</dbReference>
<comment type="caution">
    <text evidence="3">The sequence shown here is derived from an EMBL/GenBank/DDBJ whole genome shotgun (WGS) entry which is preliminary data.</text>
</comment>
<evidence type="ECO:0000256" key="1">
    <source>
        <dbReference type="SAM" id="MobiDB-lite"/>
    </source>
</evidence>
<name>A0A2U1ZU26_9MICO</name>
<evidence type="ECO:0000256" key="2">
    <source>
        <dbReference type="SAM" id="Phobius"/>
    </source>
</evidence>
<feature type="compositionally biased region" description="Pro residues" evidence="1">
    <location>
        <begin position="117"/>
        <end position="150"/>
    </location>
</feature>
<dbReference type="SUPFAM" id="SSF47413">
    <property type="entry name" value="lambda repressor-like DNA-binding domains"/>
    <property type="match status" value="1"/>
</dbReference>
<dbReference type="RefSeq" id="WP_109228869.1">
    <property type="nucleotide sequence ID" value="NZ_PYHR01000002.1"/>
</dbReference>
<evidence type="ECO:0000313" key="4">
    <source>
        <dbReference type="Proteomes" id="UP000245166"/>
    </source>
</evidence>
<gene>
    <name evidence="3" type="ORF">C8046_07305</name>
</gene>
<proteinExistence type="predicted"/>
<evidence type="ECO:0000313" key="3">
    <source>
        <dbReference type="EMBL" id="PWD50488.1"/>
    </source>
</evidence>
<accession>A0A2U1ZU26</accession>
<protein>
    <recommendedName>
        <fullName evidence="5">HTH cro/C1-type domain-containing protein</fullName>
    </recommendedName>
</protein>